<dbReference type="InterPro" id="IPR011993">
    <property type="entry name" value="PH-like_dom_sf"/>
</dbReference>
<evidence type="ECO:0000256" key="1">
    <source>
        <dbReference type="ARBA" id="ARBA00039547"/>
    </source>
</evidence>
<evidence type="ECO:0000259" key="3">
    <source>
        <dbReference type="PROSITE" id="PS50057"/>
    </source>
</evidence>
<protein>
    <recommendedName>
        <fullName evidence="1">FERM domain-containing protein 8</fullName>
    </recommendedName>
</protein>
<proteinExistence type="predicted"/>
<dbReference type="PROSITE" id="PS50057">
    <property type="entry name" value="FERM_3"/>
    <property type="match status" value="1"/>
</dbReference>
<dbReference type="OrthoDB" id="2142533at2759"/>
<name>A0A6P4ZJ09_BRABE</name>
<evidence type="ECO:0000256" key="2">
    <source>
        <dbReference type="SAM" id="MobiDB-lite"/>
    </source>
</evidence>
<evidence type="ECO:0000313" key="6">
    <source>
        <dbReference type="RefSeq" id="XP_019636726.1"/>
    </source>
</evidence>
<dbReference type="RefSeq" id="XP_019636726.1">
    <property type="nucleotide sequence ID" value="XM_019781167.1"/>
</dbReference>
<evidence type="ECO:0000313" key="8">
    <source>
        <dbReference type="RefSeq" id="XP_019636728.1"/>
    </source>
</evidence>
<keyword evidence="4" id="KW-1185">Reference proteome</keyword>
<dbReference type="PANTHER" id="PTHR13283:SF10">
    <property type="entry name" value="FERM DOMAIN-CONTAINING PROTEIN 8"/>
    <property type="match status" value="1"/>
</dbReference>
<sequence length="477" mass="55404">MANQNLENQPLTEDNGNEVPLPTRRERIPLQRLHIEQRQSDSSYATSDLGRQSSISPTSRNLELCVYSMDKCGLQFCLDNGKHTTAGELSKLVQGNLDLPQQASEVFCLWLTSPLLQLQLKPHHKPYKLCKQWYQLLTKFTGAKPEDIEKEEPILCYQRNCFLSVKEEKRITDPAILHRLFDEAKYNILEGRYPVPENDVYYFGALLSFIEHGKFDPNIHQPGFFKDKISEFLPGHMCKNRWSFPGRSPRAMNEQKLLERYQHVSEATHITDHKVEFLQKCWELPYYGSVFFKGQIERPCNSMIMREMPDRPVHVAVNREMVHIVDLEKKAILLGLAYDELSWEYTEPSVDRPNGFPCLWLEFDAEEDNKKVNKLLQIFSKQAVMMDAMIDVCVEDLNRRDINTSGALPSQLMSRQVSVKPSLTNRFDRLSLSTFNDEGERITSSAAVKRQFSLSNPFRRPSKYHHPSRDMPHTVRH</sequence>
<dbReference type="InterPro" id="IPR057096">
    <property type="entry name" value="KRIT1_FRMD8_FERM_C"/>
</dbReference>
<dbReference type="RefSeq" id="XP_019636725.1">
    <property type="nucleotide sequence ID" value="XM_019781166.1"/>
</dbReference>
<dbReference type="Gene3D" id="3.10.20.90">
    <property type="entry name" value="Phosphatidylinositol 3-kinase Catalytic Subunit, Chain A, domain 1"/>
    <property type="match status" value="1"/>
</dbReference>
<dbReference type="InterPro" id="IPR019749">
    <property type="entry name" value="Band_41_domain"/>
</dbReference>
<evidence type="ECO:0000313" key="7">
    <source>
        <dbReference type="RefSeq" id="XP_019636727.1"/>
    </source>
</evidence>
<dbReference type="AlphaFoldDB" id="A0A6P4ZJ09"/>
<dbReference type="SUPFAM" id="SSF47031">
    <property type="entry name" value="Second domain of FERM"/>
    <property type="match status" value="1"/>
</dbReference>
<dbReference type="InterPro" id="IPR035963">
    <property type="entry name" value="FERM_2"/>
</dbReference>
<dbReference type="GO" id="GO:0005886">
    <property type="term" value="C:plasma membrane"/>
    <property type="evidence" value="ECO:0007669"/>
    <property type="project" value="TreeGrafter"/>
</dbReference>
<feature type="region of interest" description="Disordered" evidence="2">
    <location>
        <begin position="1"/>
        <end position="33"/>
    </location>
</feature>
<dbReference type="Gene3D" id="2.30.29.30">
    <property type="entry name" value="Pleckstrin-homology domain (PH domain)/Phosphotyrosine-binding domain (PTB)"/>
    <property type="match status" value="1"/>
</dbReference>
<dbReference type="Proteomes" id="UP000515135">
    <property type="component" value="Unplaced"/>
</dbReference>
<dbReference type="RefSeq" id="XP_019636728.1">
    <property type="nucleotide sequence ID" value="XM_019781169.1"/>
</dbReference>
<dbReference type="CDD" id="cd14473">
    <property type="entry name" value="FERM_B-lobe"/>
    <property type="match status" value="1"/>
</dbReference>
<feature type="compositionally biased region" description="Basic and acidic residues" evidence="2">
    <location>
        <begin position="23"/>
        <end position="33"/>
    </location>
</feature>
<feature type="compositionally biased region" description="Polar residues" evidence="2">
    <location>
        <begin position="1"/>
        <end position="14"/>
    </location>
</feature>
<dbReference type="SMART" id="SM00295">
    <property type="entry name" value="B41"/>
    <property type="match status" value="1"/>
</dbReference>
<organism evidence="4 8">
    <name type="scientific">Branchiostoma belcheri</name>
    <name type="common">Amphioxus</name>
    <dbReference type="NCBI Taxonomy" id="7741"/>
    <lineage>
        <taxon>Eukaryota</taxon>
        <taxon>Metazoa</taxon>
        <taxon>Chordata</taxon>
        <taxon>Cephalochordata</taxon>
        <taxon>Leptocardii</taxon>
        <taxon>Amphioxiformes</taxon>
        <taxon>Branchiostomatidae</taxon>
        <taxon>Branchiostoma</taxon>
    </lineage>
</organism>
<feature type="compositionally biased region" description="Basic and acidic residues" evidence="2">
    <location>
        <begin position="467"/>
        <end position="477"/>
    </location>
</feature>
<dbReference type="KEGG" id="bbel:109479239"/>
<accession>A0A6P4ZJ09</accession>
<dbReference type="Pfam" id="PF00373">
    <property type="entry name" value="FERM_M"/>
    <property type="match status" value="1"/>
</dbReference>
<dbReference type="InterPro" id="IPR019748">
    <property type="entry name" value="FERM_central"/>
</dbReference>
<feature type="region of interest" description="Disordered" evidence="2">
    <location>
        <begin position="457"/>
        <end position="477"/>
    </location>
</feature>
<feature type="domain" description="FERM" evidence="3">
    <location>
        <begin position="62"/>
        <end position="401"/>
    </location>
</feature>
<dbReference type="InterPro" id="IPR014352">
    <property type="entry name" value="FERM/acyl-CoA-bd_prot_sf"/>
</dbReference>
<dbReference type="Gene3D" id="1.20.80.10">
    <property type="match status" value="1"/>
</dbReference>
<dbReference type="RefSeq" id="XP_019636727.1">
    <property type="nucleotide sequence ID" value="XM_019781168.1"/>
</dbReference>
<evidence type="ECO:0000313" key="4">
    <source>
        <dbReference type="Proteomes" id="UP000515135"/>
    </source>
</evidence>
<evidence type="ECO:0000313" key="5">
    <source>
        <dbReference type="RefSeq" id="XP_019636725.1"/>
    </source>
</evidence>
<reference evidence="5 6" key="1">
    <citation type="submission" date="2025-04" db="UniProtKB">
        <authorList>
            <consortium name="RefSeq"/>
        </authorList>
    </citation>
    <scope>IDENTIFICATION</scope>
    <source>
        <tissue evidence="5 6">Gonad</tissue>
    </source>
</reference>
<dbReference type="PANTHER" id="PTHR13283">
    <property type="entry name" value="KREV INTERACTION TRAPPED 1-RELATED"/>
    <property type="match status" value="1"/>
</dbReference>
<gene>
    <name evidence="5 6 7 8" type="primary">LOC109479239</name>
</gene>
<dbReference type="GeneID" id="109479239"/>
<dbReference type="InterPro" id="IPR051594">
    <property type="entry name" value="KRIT1/FRMD8"/>
</dbReference>
<dbReference type="InterPro" id="IPR000299">
    <property type="entry name" value="FERM_domain"/>
</dbReference>
<dbReference type="Pfam" id="PF24522">
    <property type="entry name" value="KRIT1_FRMD8_FERM_C"/>
    <property type="match status" value="1"/>
</dbReference>
<dbReference type="GO" id="GO:0090090">
    <property type="term" value="P:negative regulation of canonical Wnt signaling pathway"/>
    <property type="evidence" value="ECO:0007669"/>
    <property type="project" value="TreeGrafter"/>
</dbReference>